<dbReference type="Gramene" id="TraesLDM5A03G02578080.1">
    <property type="protein sequence ID" value="TraesLDM5A03G02578080.1"/>
    <property type="gene ID" value="TraesLDM5A03G02578080"/>
</dbReference>
<proteinExistence type="predicted"/>
<dbReference type="Gramene" id="TraesLAC5A03G02529150.1">
    <property type="protein sequence ID" value="TraesLAC5A03G02529150.1"/>
    <property type="gene ID" value="TraesLAC5A03G02529150"/>
</dbReference>
<dbReference type="CDD" id="cd00371">
    <property type="entry name" value="HMA"/>
    <property type="match status" value="1"/>
</dbReference>
<dbReference type="Gramene" id="TraesNOR5A03G02594030.1">
    <property type="protein sequence ID" value="TraesNOR5A03G02594030.1"/>
    <property type="gene ID" value="TraesNOR5A03G02594030"/>
</dbReference>
<gene>
    <name evidence="4" type="primary">LOC123106412</name>
</gene>
<dbReference type="Gramene" id="TraesCS5A03G0073600.1">
    <property type="protein sequence ID" value="TraesCS5A03G0073600.1.CDS"/>
    <property type="gene ID" value="TraesCS5A03G0073600"/>
</dbReference>
<dbReference type="GeneID" id="123106412"/>
<protein>
    <recommendedName>
        <fullName evidence="3">HMA domain-containing protein</fullName>
    </recommendedName>
</protein>
<keyword evidence="1" id="KW-0479">Metal-binding</keyword>
<dbReference type="PROSITE" id="PS01047">
    <property type="entry name" value="HMA_1"/>
    <property type="match status" value="1"/>
</dbReference>
<dbReference type="Pfam" id="PF00403">
    <property type="entry name" value="HMA"/>
    <property type="match status" value="1"/>
</dbReference>
<dbReference type="OMA" id="QSHMLDE"/>
<dbReference type="SUPFAM" id="SSF55008">
    <property type="entry name" value="HMA, heavy metal-associated domain"/>
    <property type="match status" value="1"/>
</dbReference>
<dbReference type="Gramene" id="TraesRN5A0100074800.1">
    <property type="protein sequence ID" value="TraesRN5A0100074800.1"/>
    <property type="gene ID" value="TraesRN5A0100074800"/>
</dbReference>
<keyword evidence="5" id="KW-1185">Reference proteome</keyword>
<evidence type="ECO:0000313" key="4">
    <source>
        <dbReference type="EnsemblPlants" id="TraesCS5A02G030100.1"/>
    </source>
</evidence>
<evidence type="ECO:0000256" key="1">
    <source>
        <dbReference type="ARBA" id="ARBA00022723"/>
    </source>
</evidence>
<feature type="domain" description="HMA" evidence="3">
    <location>
        <begin position="82"/>
        <end position="156"/>
    </location>
</feature>
<dbReference type="EnsemblPlants" id="TraesCS5A02G030100.1">
    <property type="protein sequence ID" value="TraesCS5A02G030100.1"/>
    <property type="gene ID" value="TraesCS5A02G030100"/>
</dbReference>
<reference evidence="4" key="2">
    <citation type="submission" date="2018-10" db="UniProtKB">
        <authorList>
            <consortium name="EnsemblPlants"/>
        </authorList>
    </citation>
    <scope>IDENTIFICATION</scope>
</reference>
<dbReference type="Gramene" id="TraesJAG5A03G02576180.1">
    <property type="protein sequence ID" value="TraesJAG5A03G02576180.1"/>
    <property type="gene ID" value="TraesJAG5A03G02576180"/>
</dbReference>
<dbReference type="Gramene" id="TraesSTA5A03G02565900.1">
    <property type="protein sequence ID" value="TraesSTA5A03G02565900.1"/>
    <property type="gene ID" value="TraesSTA5A03G02565900"/>
</dbReference>
<feature type="compositionally biased region" description="Gly residues" evidence="2">
    <location>
        <begin position="40"/>
        <end position="64"/>
    </location>
</feature>
<dbReference type="InterPro" id="IPR006121">
    <property type="entry name" value="HMA_dom"/>
</dbReference>
<dbReference type="Proteomes" id="UP000019116">
    <property type="component" value="Chromosome 5A"/>
</dbReference>
<dbReference type="SMR" id="A0A3B6KAY1"/>
<dbReference type="Gramene" id="TraesWEE_scaffold_017851_01G000200.1">
    <property type="protein sequence ID" value="TraesWEE_scaffold_017851_01G000200.1"/>
    <property type="gene ID" value="TraesWEE_scaffold_017851_01G000200"/>
</dbReference>
<dbReference type="PaxDb" id="4565-Traes_5AS_E917CDEE6.1"/>
<evidence type="ECO:0000259" key="3">
    <source>
        <dbReference type="PROSITE" id="PS50846"/>
    </source>
</evidence>
<accession>A0A3B6KAY1</accession>
<evidence type="ECO:0000313" key="5">
    <source>
        <dbReference type="Proteomes" id="UP000019116"/>
    </source>
</evidence>
<dbReference type="GO" id="GO:0046872">
    <property type="term" value="F:metal ion binding"/>
    <property type="evidence" value="ECO:0007669"/>
    <property type="project" value="UniProtKB-KW"/>
</dbReference>
<dbReference type="AlphaFoldDB" id="A0A3B6KAY1"/>
<reference evidence="4" key="1">
    <citation type="submission" date="2018-08" db="EMBL/GenBank/DDBJ databases">
        <authorList>
            <person name="Rossello M."/>
        </authorList>
    </citation>
    <scope>NUCLEOTIDE SEQUENCE [LARGE SCALE GENOMIC DNA]</scope>
    <source>
        <strain evidence="4">cv. Chinese Spring</strain>
    </source>
</reference>
<dbReference type="Gramene" id="TraesROB_scaffold_058510_01G000200.1">
    <property type="protein sequence ID" value="TraesROB_scaffold_058510_01G000200.1"/>
    <property type="gene ID" value="TraesROB_scaffold_058510_01G000200"/>
</dbReference>
<dbReference type="FunFam" id="3.30.70.100:FF:000047">
    <property type="entry name" value="Copper-transporting ATPase PAA1, chloroplastic"/>
    <property type="match status" value="1"/>
</dbReference>
<dbReference type="KEGG" id="taes:123106412"/>
<dbReference type="STRING" id="4565.A0A3B6KAY1"/>
<dbReference type="Gramene" id="TraesCS5A02G030100.1">
    <property type="protein sequence ID" value="TraesCS5A02G030100.1"/>
    <property type="gene ID" value="TraesCS5A02G030100"/>
</dbReference>
<dbReference type="PROSITE" id="PS50846">
    <property type="entry name" value="HMA_2"/>
    <property type="match status" value="1"/>
</dbReference>
<dbReference type="Gramene" id="TraesMAC5A03G02573360.1">
    <property type="protein sequence ID" value="TraesMAC5A03G02573360.1"/>
    <property type="gene ID" value="TraesMAC5A03G02573360"/>
</dbReference>
<evidence type="ECO:0000256" key="2">
    <source>
        <dbReference type="SAM" id="MobiDB-lite"/>
    </source>
</evidence>
<dbReference type="RefSeq" id="XP_044384523.1">
    <property type="nucleotide sequence ID" value="XM_044528588.1"/>
</dbReference>
<dbReference type="InterPro" id="IPR017969">
    <property type="entry name" value="Heavy-metal-associated_CS"/>
</dbReference>
<dbReference type="OrthoDB" id="689350at2759"/>
<dbReference type="InterPro" id="IPR036163">
    <property type="entry name" value="HMA_dom_sf"/>
</dbReference>
<name>A0A3B6KAY1_WHEAT</name>
<sequence>MEPAAITSAAPPALAATRLLVIPPPRGGFASISLPTSIGGGGGRGGGRSAGGGGGGGGGGGDSGAGAAAAMALVEAGTIDGDVIVLHVGGMSCGGCAAKVKRILESQPEVASATIDLAKATAVVRTTPEAMMTKDWHKELGEKLANDLRNCGFQSHMLDETEQS</sequence>
<feature type="region of interest" description="Disordered" evidence="2">
    <location>
        <begin position="40"/>
        <end position="66"/>
    </location>
</feature>
<dbReference type="Gene3D" id="3.30.70.100">
    <property type="match status" value="1"/>
</dbReference>
<organism evidence="4">
    <name type="scientific">Triticum aestivum</name>
    <name type="common">Wheat</name>
    <dbReference type="NCBI Taxonomy" id="4565"/>
    <lineage>
        <taxon>Eukaryota</taxon>
        <taxon>Viridiplantae</taxon>
        <taxon>Streptophyta</taxon>
        <taxon>Embryophyta</taxon>
        <taxon>Tracheophyta</taxon>
        <taxon>Spermatophyta</taxon>
        <taxon>Magnoliopsida</taxon>
        <taxon>Liliopsida</taxon>
        <taxon>Poales</taxon>
        <taxon>Poaceae</taxon>
        <taxon>BOP clade</taxon>
        <taxon>Pooideae</taxon>
        <taxon>Triticodae</taxon>
        <taxon>Triticeae</taxon>
        <taxon>Triticinae</taxon>
        <taxon>Triticum</taxon>
    </lineage>
</organism>